<evidence type="ECO:0000313" key="2">
    <source>
        <dbReference type="EMBL" id="KOS66285.1"/>
    </source>
</evidence>
<reference evidence="3" key="1">
    <citation type="submission" date="2015-07" db="EMBL/GenBank/DDBJ databases">
        <title>Fjat-14205 dsm 2895.</title>
        <authorList>
            <person name="Liu B."/>
            <person name="Wang J."/>
            <person name="Zhu Y."/>
            <person name="Liu G."/>
            <person name="Chen Q."/>
            <person name="Chen Z."/>
            <person name="Lan J."/>
            <person name="Che J."/>
            <person name="Ge C."/>
            <person name="Shi H."/>
            <person name="Pan Z."/>
            <person name="Liu X."/>
        </authorList>
    </citation>
    <scope>NUCLEOTIDE SEQUENCE [LARGE SCALE GENOMIC DNA]</scope>
    <source>
        <strain evidence="3">DSM 25560</strain>
    </source>
</reference>
<name>A0ABR5JWF2_9BACI</name>
<organism evidence="2 3">
    <name type="scientific">Lysinibacillus contaminans</name>
    <dbReference type="NCBI Taxonomy" id="1293441"/>
    <lineage>
        <taxon>Bacteria</taxon>
        <taxon>Bacillati</taxon>
        <taxon>Bacillota</taxon>
        <taxon>Bacilli</taxon>
        <taxon>Bacillales</taxon>
        <taxon>Bacillaceae</taxon>
        <taxon>Lysinibacillus</taxon>
    </lineage>
</organism>
<comment type="caution">
    <text evidence="2">The sequence shown here is derived from an EMBL/GenBank/DDBJ whole genome shotgun (WGS) entry which is preliminary data.</text>
</comment>
<evidence type="ECO:0000313" key="3">
    <source>
        <dbReference type="Proteomes" id="UP000050668"/>
    </source>
</evidence>
<keyword evidence="1" id="KW-0812">Transmembrane</keyword>
<proteinExistence type="predicted"/>
<dbReference type="EMBL" id="LGRV01000008">
    <property type="protein sequence ID" value="KOS66285.1"/>
    <property type="molecule type" value="Genomic_DNA"/>
</dbReference>
<dbReference type="Proteomes" id="UP000050668">
    <property type="component" value="Unassembled WGS sequence"/>
</dbReference>
<feature type="transmembrane region" description="Helical" evidence="1">
    <location>
        <begin position="12"/>
        <end position="30"/>
    </location>
</feature>
<protein>
    <submittedName>
        <fullName evidence="2">Membrane protein</fullName>
    </submittedName>
</protein>
<gene>
    <name evidence="2" type="ORF">AEA09_18895</name>
</gene>
<evidence type="ECO:0000256" key="1">
    <source>
        <dbReference type="SAM" id="Phobius"/>
    </source>
</evidence>
<keyword evidence="3" id="KW-1185">Reference proteome</keyword>
<feature type="transmembrane region" description="Helical" evidence="1">
    <location>
        <begin position="39"/>
        <end position="59"/>
    </location>
</feature>
<accession>A0ABR5JWF2</accession>
<keyword evidence="1" id="KW-1133">Transmembrane helix</keyword>
<sequence>MYWETLPDWFWIIYYLFIIATLGTAIFSVIRKKMIIPSIITIVLTMTIPIIVITNSIGREKGVDEFEHLVTHLHQGSPWSIYVITGFLYLIIWWIMFLSKYKKREVSY</sequence>
<keyword evidence="1" id="KW-0472">Membrane</keyword>
<feature type="transmembrane region" description="Helical" evidence="1">
    <location>
        <begin position="79"/>
        <end position="98"/>
    </location>
</feature>